<name>A0A1W1WPC1_SULTA</name>
<accession>A0A1W1WPC1</accession>
<organism evidence="1 2">
    <name type="scientific">Sulfobacillus thermosulfidooxidans (strain DSM 9293 / VKM B-1269 / AT-1)</name>
    <dbReference type="NCBI Taxonomy" id="929705"/>
    <lineage>
        <taxon>Bacteria</taxon>
        <taxon>Bacillati</taxon>
        <taxon>Bacillota</taxon>
        <taxon>Clostridia</taxon>
        <taxon>Eubacteriales</taxon>
        <taxon>Clostridiales Family XVII. Incertae Sedis</taxon>
        <taxon>Sulfobacillus</taxon>
    </lineage>
</organism>
<sequence length="98" mass="11324">MAIFSPPRPHCDLRKLHYIAQFLQPYLGWTLTVITPDDKHHPRFTGTLVTVTDTFFVLAGPAYRVSFDLWTVWSGRSTIRRPNGAFLWDPPWTPSDSH</sequence>
<gene>
    <name evidence="1" type="ORF">SAMN00768000_3695</name>
</gene>
<dbReference type="Proteomes" id="UP000192660">
    <property type="component" value="Unassembled WGS sequence"/>
</dbReference>
<proteinExistence type="predicted"/>
<dbReference type="OrthoDB" id="9996105at2"/>
<keyword evidence="2" id="KW-1185">Reference proteome</keyword>
<evidence type="ECO:0000313" key="1">
    <source>
        <dbReference type="EMBL" id="SMC08157.1"/>
    </source>
</evidence>
<dbReference type="EMBL" id="FWWY01000002">
    <property type="protein sequence ID" value="SMC08157.1"/>
    <property type="molecule type" value="Genomic_DNA"/>
</dbReference>
<dbReference type="AlphaFoldDB" id="A0A1W1WPC1"/>
<evidence type="ECO:0000313" key="2">
    <source>
        <dbReference type="Proteomes" id="UP000192660"/>
    </source>
</evidence>
<protein>
    <submittedName>
        <fullName evidence="1">Uncharacterized protein</fullName>
    </submittedName>
</protein>
<dbReference type="RefSeq" id="WP_084662219.1">
    <property type="nucleotide sequence ID" value="NZ_FWWY01000002.1"/>
</dbReference>
<reference evidence="2" key="1">
    <citation type="submission" date="2017-04" db="EMBL/GenBank/DDBJ databases">
        <authorList>
            <person name="Varghese N."/>
            <person name="Submissions S."/>
        </authorList>
    </citation>
    <scope>NUCLEOTIDE SEQUENCE [LARGE SCALE GENOMIC DNA]</scope>
    <source>
        <strain evidence="2">DSM 9293</strain>
    </source>
</reference>